<dbReference type="Pfam" id="PF02373">
    <property type="entry name" value="JmjC"/>
    <property type="match status" value="1"/>
</dbReference>
<dbReference type="InterPro" id="IPR003347">
    <property type="entry name" value="JmjC_dom"/>
</dbReference>
<evidence type="ECO:0000256" key="3">
    <source>
        <dbReference type="ARBA" id="ARBA00022723"/>
    </source>
</evidence>
<dbReference type="GO" id="GO:0006357">
    <property type="term" value="P:regulation of transcription by RNA polymerase II"/>
    <property type="evidence" value="ECO:0007669"/>
    <property type="project" value="TreeGrafter"/>
</dbReference>
<keyword evidence="4" id="KW-0539">Nucleus</keyword>
<comment type="caution">
    <text evidence="6">The sequence shown here is derived from an EMBL/GenBank/DDBJ whole genome shotgun (WGS) entry which is preliminary data.</text>
</comment>
<dbReference type="SUPFAM" id="SSF51197">
    <property type="entry name" value="Clavaminate synthase-like"/>
    <property type="match status" value="1"/>
</dbReference>
<dbReference type="GO" id="GO:0000785">
    <property type="term" value="C:chromatin"/>
    <property type="evidence" value="ECO:0007669"/>
    <property type="project" value="TreeGrafter"/>
</dbReference>
<dbReference type="SUPFAM" id="SSF48452">
    <property type="entry name" value="TPR-like"/>
    <property type="match status" value="1"/>
</dbReference>
<dbReference type="GO" id="GO:0003712">
    <property type="term" value="F:transcription coregulator activity"/>
    <property type="evidence" value="ECO:0007669"/>
    <property type="project" value="TreeGrafter"/>
</dbReference>
<name>A0A7J7NTU8_9MAGN</name>
<evidence type="ECO:0000259" key="5">
    <source>
        <dbReference type="Pfam" id="PF02373"/>
    </source>
</evidence>
<evidence type="ECO:0000313" key="6">
    <source>
        <dbReference type="EMBL" id="KAF6170626.1"/>
    </source>
</evidence>
<comment type="similarity">
    <text evidence="2">Belongs to the JARID1 histone demethylase family.</text>
</comment>
<proteinExistence type="inferred from homology"/>
<gene>
    <name evidence="6" type="ORF">GIB67_020188</name>
</gene>
<dbReference type="EMBL" id="JACGCM010000563">
    <property type="protein sequence ID" value="KAF6170626.1"/>
    <property type="molecule type" value="Genomic_DNA"/>
</dbReference>
<accession>A0A7J7NTU8</accession>
<dbReference type="GO" id="GO:0032454">
    <property type="term" value="F:histone H3K9 demethylase activity"/>
    <property type="evidence" value="ECO:0007669"/>
    <property type="project" value="InterPro"/>
</dbReference>
<reference evidence="6 7" key="1">
    <citation type="journal article" date="2020" name="IScience">
        <title>Genome Sequencing of the Endangered Kingdonia uniflora (Circaeasteraceae, Ranunculales) Reveals Potential Mechanisms of Evolutionary Specialization.</title>
        <authorList>
            <person name="Sun Y."/>
            <person name="Deng T."/>
            <person name="Zhang A."/>
            <person name="Moore M.J."/>
            <person name="Landis J.B."/>
            <person name="Lin N."/>
            <person name="Zhang H."/>
            <person name="Zhang X."/>
            <person name="Huang J."/>
            <person name="Zhang X."/>
            <person name="Sun H."/>
            <person name="Wang H."/>
        </authorList>
    </citation>
    <scope>NUCLEOTIDE SEQUENCE [LARGE SCALE GENOMIC DNA]</scope>
    <source>
        <strain evidence="6">TB1705</strain>
        <tissue evidence="6">Leaf</tissue>
    </source>
</reference>
<evidence type="ECO:0000313" key="7">
    <source>
        <dbReference type="Proteomes" id="UP000541444"/>
    </source>
</evidence>
<dbReference type="Gene3D" id="2.60.120.650">
    <property type="entry name" value="Cupin"/>
    <property type="match status" value="1"/>
</dbReference>
<evidence type="ECO:0000256" key="2">
    <source>
        <dbReference type="ARBA" id="ARBA00006801"/>
    </source>
</evidence>
<feature type="domain" description="JmjC" evidence="5">
    <location>
        <begin position="188"/>
        <end position="257"/>
    </location>
</feature>
<keyword evidence="7" id="KW-1185">Reference proteome</keyword>
<dbReference type="PANTHER" id="PTHR12549:SF38">
    <property type="entry name" value="JMJC DOMAIN-CONTAINING HISTONE DEMETHYLASE 2, ISOFORM A"/>
    <property type="match status" value="1"/>
</dbReference>
<dbReference type="InterPro" id="IPR011990">
    <property type="entry name" value="TPR-like_helical_dom_sf"/>
</dbReference>
<comment type="subcellular location">
    <subcellularLocation>
        <location evidence="1">Nucleus</location>
    </subcellularLocation>
</comment>
<protein>
    <recommendedName>
        <fullName evidence="5">JmjC domain-containing protein</fullName>
    </recommendedName>
</protein>
<dbReference type="GO" id="GO:0046872">
    <property type="term" value="F:metal ion binding"/>
    <property type="evidence" value="ECO:0007669"/>
    <property type="project" value="UniProtKB-KW"/>
</dbReference>
<evidence type="ECO:0000256" key="4">
    <source>
        <dbReference type="ARBA" id="ARBA00023242"/>
    </source>
</evidence>
<dbReference type="AlphaFoldDB" id="A0A7J7NTU8"/>
<dbReference type="OrthoDB" id="1667110at2759"/>
<keyword evidence="3" id="KW-0479">Metal-binding</keyword>
<dbReference type="InterPro" id="IPR045109">
    <property type="entry name" value="LSDs-like"/>
</dbReference>
<dbReference type="PANTHER" id="PTHR12549">
    <property type="entry name" value="JMJC DOMAIN-CONTAINING HISTONE DEMETHYLATION PROTEIN"/>
    <property type="match status" value="1"/>
</dbReference>
<sequence length="273" mass="30364">MQKTPKSQSGGVTDDKKLVTTSIPRSQGQVVFQDDGSLIKLRIEELSSSSLTLCSRPLKFLHVNLSKQYMFLGVLFPKAKKGMEPLVQNDASNVEKLGAKVPQPGVEALSDNDEAFEEEEMVESEDECDDLIESDLEGRDESQMAKSLAMKALAEGIGELEKAIEHLRDMILLNLTSAIMFGTRATVYIKMKKPNAAIRNANVALEVSHPIHDQTFYLSSSHKKKLKEFGVEPLTFVQKLGEAVFIPAGCPHQVRNLMVRRSLQIIPLVWLLE</sequence>
<dbReference type="Proteomes" id="UP000541444">
    <property type="component" value="Unassembled WGS sequence"/>
</dbReference>
<evidence type="ECO:0000256" key="1">
    <source>
        <dbReference type="ARBA" id="ARBA00004123"/>
    </source>
</evidence>
<organism evidence="6 7">
    <name type="scientific">Kingdonia uniflora</name>
    <dbReference type="NCBI Taxonomy" id="39325"/>
    <lineage>
        <taxon>Eukaryota</taxon>
        <taxon>Viridiplantae</taxon>
        <taxon>Streptophyta</taxon>
        <taxon>Embryophyta</taxon>
        <taxon>Tracheophyta</taxon>
        <taxon>Spermatophyta</taxon>
        <taxon>Magnoliopsida</taxon>
        <taxon>Ranunculales</taxon>
        <taxon>Circaeasteraceae</taxon>
        <taxon>Kingdonia</taxon>
    </lineage>
</organism>
<dbReference type="GO" id="GO:0031490">
    <property type="term" value="F:chromatin DNA binding"/>
    <property type="evidence" value="ECO:0007669"/>
    <property type="project" value="TreeGrafter"/>
</dbReference>
<dbReference type="GO" id="GO:0000118">
    <property type="term" value="C:histone deacetylase complex"/>
    <property type="evidence" value="ECO:0007669"/>
    <property type="project" value="TreeGrafter"/>
</dbReference>